<evidence type="ECO:0000313" key="1">
    <source>
        <dbReference type="EMBL" id="CAF4069872.1"/>
    </source>
</evidence>
<dbReference type="Proteomes" id="UP000681722">
    <property type="component" value="Unassembled WGS sequence"/>
</dbReference>
<evidence type="ECO:0000313" key="2">
    <source>
        <dbReference type="Proteomes" id="UP000681722"/>
    </source>
</evidence>
<name>A0A8S2PX76_9BILA</name>
<gene>
    <name evidence="1" type="ORF">SRO942_LOCUS27699</name>
</gene>
<accession>A0A8S2PX76</accession>
<protein>
    <submittedName>
        <fullName evidence="1">Uncharacterized protein</fullName>
    </submittedName>
</protein>
<dbReference type="AlphaFoldDB" id="A0A8S2PX76"/>
<organism evidence="1 2">
    <name type="scientific">Didymodactylos carnosus</name>
    <dbReference type="NCBI Taxonomy" id="1234261"/>
    <lineage>
        <taxon>Eukaryota</taxon>
        <taxon>Metazoa</taxon>
        <taxon>Spiralia</taxon>
        <taxon>Gnathifera</taxon>
        <taxon>Rotifera</taxon>
        <taxon>Eurotatoria</taxon>
        <taxon>Bdelloidea</taxon>
        <taxon>Philodinida</taxon>
        <taxon>Philodinidae</taxon>
        <taxon>Didymodactylos</taxon>
    </lineage>
</organism>
<comment type="caution">
    <text evidence="1">The sequence shown here is derived from an EMBL/GenBank/DDBJ whole genome shotgun (WGS) entry which is preliminary data.</text>
</comment>
<feature type="non-terminal residue" evidence="1">
    <location>
        <position position="1"/>
    </location>
</feature>
<proteinExistence type="predicted"/>
<sequence length="40" mass="4271">MWSLSTTPYIIAAVTVGPYPLQTNTSSPLSTCFNCFDTAA</sequence>
<dbReference type="EMBL" id="CAJOBC010026179">
    <property type="protein sequence ID" value="CAF4069872.1"/>
    <property type="molecule type" value="Genomic_DNA"/>
</dbReference>
<reference evidence="1" key="1">
    <citation type="submission" date="2021-02" db="EMBL/GenBank/DDBJ databases">
        <authorList>
            <person name="Nowell W R."/>
        </authorList>
    </citation>
    <scope>NUCLEOTIDE SEQUENCE</scope>
</reference>